<dbReference type="Gene3D" id="1.10.472.10">
    <property type="entry name" value="Cyclin-like"/>
    <property type="match status" value="1"/>
</dbReference>
<evidence type="ECO:0000256" key="6">
    <source>
        <dbReference type="ARBA" id="ARBA00053882"/>
    </source>
</evidence>
<dbReference type="PROSITE" id="PS00782">
    <property type="entry name" value="TFIIB"/>
    <property type="match status" value="1"/>
</dbReference>
<dbReference type="Pfam" id="PF00382">
    <property type="entry name" value="TFIIB"/>
    <property type="match status" value="2"/>
</dbReference>
<evidence type="ECO:0000259" key="8">
    <source>
        <dbReference type="PROSITE" id="PS51134"/>
    </source>
</evidence>
<dbReference type="EMBL" id="LT981265">
    <property type="protein sequence ID" value="SPC34224.1"/>
    <property type="molecule type" value="Genomic_DNA"/>
</dbReference>
<evidence type="ECO:0000256" key="5">
    <source>
        <dbReference type="ARBA" id="ARBA00023163"/>
    </source>
</evidence>
<dbReference type="InterPro" id="IPR036915">
    <property type="entry name" value="Cyclin-like_sf"/>
</dbReference>
<gene>
    <name evidence="9" type="primary">tfb</name>
    <name evidence="9" type="ORF">NCAV_1047</name>
</gene>
<dbReference type="GO" id="GO:0003743">
    <property type="term" value="F:translation initiation factor activity"/>
    <property type="evidence" value="ECO:0007669"/>
    <property type="project" value="UniProtKB-KW"/>
</dbReference>
<keyword evidence="5" id="KW-0804">Transcription</keyword>
<dbReference type="InterPro" id="IPR013137">
    <property type="entry name" value="Znf_TFIIB"/>
</dbReference>
<evidence type="ECO:0000256" key="7">
    <source>
        <dbReference type="PROSITE-ProRule" id="PRU00469"/>
    </source>
</evidence>
<keyword evidence="7" id="KW-0479">Metal-binding</keyword>
<keyword evidence="4" id="KW-0805">Transcription regulation</keyword>
<dbReference type="Proteomes" id="UP000236248">
    <property type="component" value="Chromosome NCAV"/>
</dbReference>
<dbReference type="Pfam" id="PF08271">
    <property type="entry name" value="Zn_Ribbon_TF"/>
    <property type="match status" value="1"/>
</dbReference>
<comment type="similarity">
    <text evidence="1">Belongs to the TFIIB family.</text>
</comment>
<keyword evidence="3" id="KW-0677">Repeat</keyword>
<keyword evidence="7" id="KW-0862">Zinc</keyword>
<dbReference type="PANTHER" id="PTHR11618">
    <property type="entry name" value="TRANSCRIPTION INITIATION FACTOR IIB-RELATED"/>
    <property type="match status" value="1"/>
</dbReference>
<dbReference type="GO" id="GO:0097550">
    <property type="term" value="C:transcription preinitiation complex"/>
    <property type="evidence" value="ECO:0007669"/>
    <property type="project" value="TreeGrafter"/>
</dbReference>
<dbReference type="InterPro" id="IPR000812">
    <property type="entry name" value="TFIIB"/>
</dbReference>
<sequence length="359" mass="39641">MFTLTCKECSSNRMVQDNESGEIFCANCGYVILERSEDSSKEWRAFSNEEYEARSRAGMPTRLAMHDMGLATVIGSKDMDYEGKALSTAMKGTIGRLRTWDSRIQVHEPMERNLRQAMSELDKWKDKLALNESIIERTAYIYRKALEKGLARGRSISSLVAGTLYTACRLTETPRTLKDIASATNLKRKDIARSYRLLISELDLHIPVIDPIKCISRIASNLSFSNDIKREKVKRKAIEILNKAKEAGLVTGKEPMGLAASALYIACIINGENITQKDIAEVAGVTEVTVRNRYKSLKPIVEGKDTTNTTPITTTTTTPTTIVVTTPTTANVNTGTNANVIPNATPPTTNATTAVMYTT</sequence>
<dbReference type="FunFam" id="1.10.472.170:FF:000001">
    <property type="entry name" value="Transcription initiation factor IIB"/>
    <property type="match status" value="1"/>
</dbReference>
<protein>
    <recommendedName>
        <fullName evidence="2">Transcription initiation factor IIB</fullName>
    </recommendedName>
</protein>
<evidence type="ECO:0000256" key="4">
    <source>
        <dbReference type="ARBA" id="ARBA00023015"/>
    </source>
</evidence>
<keyword evidence="9" id="KW-0396">Initiation factor</keyword>
<keyword evidence="10" id="KW-1185">Reference proteome</keyword>
<feature type="domain" description="TFIIB-type" evidence="8">
    <location>
        <begin position="2"/>
        <end position="33"/>
    </location>
</feature>
<evidence type="ECO:0000313" key="10">
    <source>
        <dbReference type="Proteomes" id="UP000236248"/>
    </source>
</evidence>
<keyword evidence="9" id="KW-0648">Protein biosynthesis</keyword>
<name>A0A2K5ARK2_9ARCH</name>
<dbReference type="CDD" id="cd20550">
    <property type="entry name" value="CYCLIN_TFIIB_archaea_like_rpt2"/>
    <property type="match status" value="1"/>
</dbReference>
<evidence type="ECO:0000256" key="3">
    <source>
        <dbReference type="ARBA" id="ARBA00022737"/>
    </source>
</evidence>
<dbReference type="SUPFAM" id="SSF47954">
    <property type="entry name" value="Cyclin-like"/>
    <property type="match status" value="2"/>
</dbReference>
<dbReference type="GO" id="GO:0070897">
    <property type="term" value="P:transcription preinitiation complex assembly"/>
    <property type="evidence" value="ECO:0007669"/>
    <property type="project" value="InterPro"/>
</dbReference>
<organism evidence="9 10">
    <name type="scientific">Candidatus Nitrosocaldus cavascurensis</name>
    <dbReference type="NCBI Taxonomy" id="2058097"/>
    <lineage>
        <taxon>Archaea</taxon>
        <taxon>Nitrososphaerota</taxon>
        <taxon>Nitrososphaeria</taxon>
        <taxon>Candidatus Nitrosocaldales</taxon>
        <taxon>Candidatus Nitrosocaldaceae</taxon>
        <taxon>Candidatus Nitrosocaldus</taxon>
    </lineage>
</organism>
<dbReference type="InterPro" id="IPR023486">
    <property type="entry name" value="TFIIB_CS"/>
</dbReference>
<dbReference type="KEGG" id="ncv:NCAV_1047"/>
<dbReference type="GO" id="GO:0008270">
    <property type="term" value="F:zinc ion binding"/>
    <property type="evidence" value="ECO:0007669"/>
    <property type="project" value="UniProtKB-KW"/>
</dbReference>
<evidence type="ECO:0000313" key="9">
    <source>
        <dbReference type="EMBL" id="SPC34224.1"/>
    </source>
</evidence>
<dbReference type="PROSITE" id="PS51134">
    <property type="entry name" value="ZF_TFIIB"/>
    <property type="match status" value="1"/>
</dbReference>
<keyword evidence="7" id="KW-0863">Zinc-finger</keyword>
<dbReference type="Gene3D" id="1.10.472.170">
    <property type="match status" value="1"/>
</dbReference>
<accession>A0A2K5ARK2</accession>
<dbReference type="AlphaFoldDB" id="A0A2K5ARK2"/>
<dbReference type="SUPFAM" id="SSF57783">
    <property type="entry name" value="Zinc beta-ribbon"/>
    <property type="match status" value="1"/>
</dbReference>
<evidence type="ECO:0000256" key="1">
    <source>
        <dbReference type="ARBA" id="ARBA00010857"/>
    </source>
</evidence>
<dbReference type="InterPro" id="IPR013763">
    <property type="entry name" value="Cyclin-like_dom"/>
</dbReference>
<dbReference type="GO" id="GO:0017025">
    <property type="term" value="F:TBP-class protein binding"/>
    <property type="evidence" value="ECO:0007669"/>
    <property type="project" value="InterPro"/>
</dbReference>
<proteinExistence type="inferred from homology"/>
<dbReference type="FunFam" id="1.10.472.10:FF:000023">
    <property type="entry name" value="Transcription initiation factor IIB"/>
    <property type="match status" value="1"/>
</dbReference>
<dbReference type="InterPro" id="IPR013150">
    <property type="entry name" value="TFIIB_cyclin"/>
</dbReference>
<dbReference type="PRINTS" id="PR00685">
    <property type="entry name" value="TIFACTORIIB"/>
</dbReference>
<comment type="function">
    <text evidence="6">Stabilizes TBP binding to an archaeal box-A promoter. Also responsible for recruiting RNA polymerase II to the pre-initiation complex (DNA-TBP-TFIIB).</text>
</comment>
<dbReference type="PANTHER" id="PTHR11618:SF13">
    <property type="entry name" value="TRANSCRIPTION INITIATION FACTOR IIB"/>
    <property type="match status" value="1"/>
</dbReference>
<evidence type="ECO:0000256" key="2">
    <source>
        <dbReference type="ARBA" id="ARBA00013932"/>
    </source>
</evidence>
<reference evidence="10" key="1">
    <citation type="submission" date="2018-01" db="EMBL/GenBank/DDBJ databases">
        <authorList>
            <person name="Kerou L M."/>
        </authorList>
    </citation>
    <scope>NUCLEOTIDE SEQUENCE [LARGE SCALE GENOMIC DNA]</scope>
    <source>
        <strain evidence="10">SCU2</strain>
    </source>
</reference>
<dbReference type="SMART" id="SM00385">
    <property type="entry name" value="CYCLIN"/>
    <property type="match status" value="2"/>
</dbReference>